<reference evidence="2 3" key="1">
    <citation type="journal article" date="2018" name="BMC Genomics">
        <title>The genome of Naegleria lovaniensis, the basis for a comparative approach to unravel pathogenicity factors of the human pathogenic amoeba N. fowleri.</title>
        <authorList>
            <person name="Liechti N."/>
            <person name="Schurch N."/>
            <person name="Bruggmann R."/>
            <person name="Wittwer M."/>
        </authorList>
    </citation>
    <scope>NUCLEOTIDE SEQUENCE [LARGE SCALE GENOMIC DNA]</scope>
    <source>
        <strain evidence="2 3">ATCC 30569</strain>
    </source>
</reference>
<protein>
    <submittedName>
        <fullName evidence="2">Uncharacterized protein</fullName>
    </submittedName>
</protein>
<keyword evidence="1" id="KW-1133">Transmembrane helix</keyword>
<sequence>MPNPSPRDHSSLSSSQPDVDERIIYLPNSIFNFHSTQTIDDVIGFPIGQYLIIIGIALASAIVLILVVPSVLSFVILCIVKCTVNTDRYQKMPNAEVELAELSTMGSSFLNQYSNMTSLRSGWQRSIHSRVFDTTSKDCCWLLLLVITWIPRKLCWCGLLEACCVLRLTRYHVRNMRVGNRRLDLDISNDCNVMTCVSVMNHLMNFYTCGLWTALGLMHHFFYSKLDQRLMWRDRFEDQDPAISVPIGTRVSVTHQNPEMGNRSSTISTTVTHQKIIWYETGATSFRWFSAYCGEYIELTHWFFTVLNILLFGCLGPFIKAWYLRHRMRHVTFGGKGEFVLADEVTDRVMSRIEHSPNRIMLRSELQGCDLFVREFFLRILNFLTLGLFGCLFGDSFILSFMDDHVRVVTEM</sequence>
<dbReference type="AlphaFoldDB" id="A0AA88GGM4"/>
<gene>
    <name evidence="2" type="ORF">C9374_011815</name>
</gene>
<feature type="transmembrane region" description="Helical" evidence="1">
    <location>
        <begin position="204"/>
        <end position="223"/>
    </location>
</feature>
<dbReference type="EMBL" id="PYSW02000051">
    <property type="protein sequence ID" value="KAG2373726.1"/>
    <property type="molecule type" value="Genomic_DNA"/>
</dbReference>
<dbReference type="Proteomes" id="UP000816034">
    <property type="component" value="Unassembled WGS sequence"/>
</dbReference>
<feature type="transmembrane region" description="Helical" evidence="1">
    <location>
        <begin position="380"/>
        <end position="402"/>
    </location>
</feature>
<proteinExistence type="predicted"/>
<keyword evidence="3" id="KW-1185">Reference proteome</keyword>
<keyword evidence="1" id="KW-0812">Transmembrane</keyword>
<comment type="caution">
    <text evidence="2">The sequence shown here is derived from an EMBL/GenBank/DDBJ whole genome shotgun (WGS) entry which is preliminary data.</text>
</comment>
<accession>A0AA88GGM4</accession>
<evidence type="ECO:0000313" key="2">
    <source>
        <dbReference type="EMBL" id="KAG2373726.1"/>
    </source>
</evidence>
<feature type="transmembrane region" description="Helical" evidence="1">
    <location>
        <begin position="299"/>
        <end position="319"/>
    </location>
</feature>
<keyword evidence="1" id="KW-0472">Membrane</keyword>
<evidence type="ECO:0000256" key="1">
    <source>
        <dbReference type="SAM" id="Phobius"/>
    </source>
</evidence>
<evidence type="ECO:0000313" key="3">
    <source>
        <dbReference type="Proteomes" id="UP000816034"/>
    </source>
</evidence>
<feature type="transmembrane region" description="Helical" evidence="1">
    <location>
        <begin position="50"/>
        <end position="80"/>
    </location>
</feature>
<dbReference type="RefSeq" id="XP_044542900.1">
    <property type="nucleotide sequence ID" value="XM_044687512.1"/>
</dbReference>
<organism evidence="2 3">
    <name type="scientific">Naegleria lovaniensis</name>
    <name type="common">Amoeba</name>
    <dbReference type="NCBI Taxonomy" id="51637"/>
    <lineage>
        <taxon>Eukaryota</taxon>
        <taxon>Discoba</taxon>
        <taxon>Heterolobosea</taxon>
        <taxon>Tetramitia</taxon>
        <taxon>Eutetramitia</taxon>
        <taxon>Vahlkampfiidae</taxon>
        <taxon>Naegleria</taxon>
    </lineage>
</organism>
<dbReference type="GeneID" id="68104269"/>
<name>A0AA88GGM4_NAELO</name>